<dbReference type="GO" id="GO:0005737">
    <property type="term" value="C:cytoplasm"/>
    <property type="evidence" value="ECO:0007669"/>
    <property type="project" value="TreeGrafter"/>
</dbReference>
<evidence type="ECO:0000256" key="1">
    <source>
        <dbReference type="ARBA" id="ARBA00022614"/>
    </source>
</evidence>
<dbReference type="InterPro" id="IPR003591">
    <property type="entry name" value="Leu-rich_rpt_typical-subtyp"/>
</dbReference>
<dbReference type="STRING" id="6526.A0A2C9KIZ1"/>
<dbReference type="PANTHER" id="PTHR48051">
    <property type="match status" value="1"/>
</dbReference>
<dbReference type="AlphaFoldDB" id="A0A2C9KIZ1"/>
<dbReference type="InterPro" id="IPR050216">
    <property type="entry name" value="LRR_domain-containing"/>
</dbReference>
<reference evidence="5" key="1">
    <citation type="submission" date="2020-05" db="UniProtKB">
        <authorList>
            <consortium name="EnsemblMetazoa"/>
        </authorList>
    </citation>
    <scope>IDENTIFICATION</scope>
    <source>
        <strain evidence="5">BB02</strain>
    </source>
</reference>
<dbReference type="Proteomes" id="UP000076420">
    <property type="component" value="Unassembled WGS sequence"/>
</dbReference>
<feature type="transmembrane region" description="Helical" evidence="4">
    <location>
        <begin position="24"/>
        <end position="46"/>
    </location>
</feature>
<organism evidence="5 6">
    <name type="scientific">Biomphalaria glabrata</name>
    <name type="common">Bloodfluke planorb</name>
    <name type="synonym">Freshwater snail</name>
    <dbReference type="NCBI Taxonomy" id="6526"/>
    <lineage>
        <taxon>Eukaryota</taxon>
        <taxon>Metazoa</taxon>
        <taxon>Spiralia</taxon>
        <taxon>Lophotrochozoa</taxon>
        <taxon>Mollusca</taxon>
        <taxon>Gastropoda</taxon>
        <taxon>Heterobranchia</taxon>
        <taxon>Euthyneura</taxon>
        <taxon>Panpulmonata</taxon>
        <taxon>Hygrophila</taxon>
        <taxon>Lymnaeoidea</taxon>
        <taxon>Planorbidae</taxon>
        <taxon>Biomphalaria</taxon>
    </lineage>
</organism>
<evidence type="ECO:0000256" key="3">
    <source>
        <dbReference type="SAM" id="MobiDB-lite"/>
    </source>
</evidence>
<dbReference type="InterPro" id="IPR001611">
    <property type="entry name" value="Leu-rich_rpt"/>
</dbReference>
<dbReference type="PROSITE" id="PS51450">
    <property type="entry name" value="LRR"/>
    <property type="match status" value="2"/>
</dbReference>
<keyword evidence="2" id="KW-0677">Repeat</keyword>
<name>A0A2C9KIZ1_BIOGL</name>
<keyword evidence="1" id="KW-0433">Leucine-rich repeat</keyword>
<dbReference type="VEuPathDB" id="VectorBase:BGLB020198"/>
<dbReference type="VEuPathDB" id="VectorBase:BGLAX_028585"/>
<dbReference type="Gene3D" id="3.80.10.10">
    <property type="entry name" value="Ribonuclease Inhibitor"/>
    <property type="match status" value="1"/>
</dbReference>
<evidence type="ECO:0000256" key="4">
    <source>
        <dbReference type="SAM" id="Phobius"/>
    </source>
</evidence>
<dbReference type="PANTHER" id="PTHR48051:SF46">
    <property type="entry name" value="LEUCINE RICH REPEAT-CONTAINING DOMAIN PROTEIN"/>
    <property type="match status" value="1"/>
</dbReference>
<dbReference type="Pfam" id="PF13855">
    <property type="entry name" value="LRR_8"/>
    <property type="match status" value="2"/>
</dbReference>
<dbReference type="KEGG" id="bgt:106057087"/>
<feature type="region of interest" description="Disordered" evidence="3">
    <location>
        <begin position="104"/>
        <end position="123"/>
    </location>
</feature>
<evidence type="ECO:0000256" key="2">
    <source>
        <dbReference type="ARBA" id="ARBA00022737"/>
    </source>
</evidence>
<sequence length="551" mass="63129">MYWMVDELTKTVKEMLTEGNLHNIFVFTVITSSSVLSVVGAVRHIYTFIYNFRKKQELNKVTLRTSSIDQDDSETDEATENLHLELMDRYNYTYLNCQLKNYPVHNPTQRQQKNKSSTKRNNSPKCLKCDGGLWERHCVQGLCQSCCESSGGCQVEGHIKQPESYSPWFEKSCFGDQIISICHMDLKEFPSRFGFHCMNACGLDASHNSITEIPEHVTLMRGLVNISLSYNQLSYIPDYFSALHNLSFVDLRNNKISKFPDCLLELHQLHRLYLDHNHLDHIPNDIDKMNSLQSLSLGYNNITEICDGVFNLLGLKALCFRGNKQLLTLPAAVKNLIGLQKLDLSYCDLHLIPSTISSCTVLKSFYISNNRLVHIPGEVSHCYRLEQLDISCNRLTYLPAALLFRQSQLSIQTFGNNFLTKTDPTLQWTSVEQVLFNCRRHVPSLWLLSRSAVEKWGLDTGQLPMPVQRSKNTILSLFLCRNDELINQSTCYQCGKKQDLDSVKLVKFLNFDPRPHPQSVLSQEYPFLFTFCPSHVVENSLDICIDASTFT</sequence>
<dbReference type="InterPro" id="IPR032675">
    <property type="entry name" value="LRR_dom_sf"/>
</dbReference>
<dbReference type="OrthoDB" id="2021138at2759"/>
<accession>A0A2C9KIZ1</accession>
<evidence type="ECO:0000313" key="5">
    <source>
        <dbReference type="EnsemblMetazoa" id="BGLB020198-PB"/>
    </source>
</evidence>
<gene>
    <name evidence="5" type="primary">106057087</name>
</gene>
<keyword evidence="4" id="KW-0812">Transmembrane</keyword>
<dbReference type="EnsemblMetazoa" id="BGLB020198-RB">
    <property type="protein sequence ID" value="BGLB020198-PB"/>
    <property type="gene ID" value="BGLB020198"/>
</dbReference>
<keyword evidence="4" id="KW-0472">Membrane</keyword>
<keyword evidence="4" id="KW-1133">Transmembrane helix</keyword>
<dbReference type="SMART" id="SM00369">
    <property type="entry name" value="LRR_TYP"/>
    <property type="match status" value="7"/>
</dbReference>
<dbReference type="SUPFAM" id="SSF52058">
    <property type="entry name" value="L domain-like"/>
    <property type="match status" value="1"/>
</dbReference>
<proteinExistence type="predicted"/>
<protein>
    <submittedName>
        <fullName evidence="5">Uncharacterized protein</fullName>
    </submittedName>
</protein>
<evidence type="ECO:0000313" key="6">
    <source>
        <dbReference type="Proteomes" id="UP000076420"/>
    </source>
</evidence>